<gene>
    <name evidence="1" type="ORF">CVT25_003153</name>
</gene>
<dbReference type="AlphaFoldDB" id="A0A409X5S8"/>
<evidence type="ECO:0000313" key="2">
    <source>
        <dbReference type="Proteomes" id="UP000283269"/>
    </source>
</evidence>
<protein>
    <submittedName>
        <fullName evidence="1">Uncharacterized protein</fullName>
    </submittedName>
</protein>
<comment type="caution">
    <text evidence="1">The sequence shown here is derived from an EMBL/GenBank/DDBJ whole genome shotgun (WGS) entry which is preliminary data.</text>
</comment>
<dbReference type="EMBL" id="NHYD01002563">
    <property type="protein sequence ID" value="PPQ86087.1"/>
    <property type="molecule type" value="Genomic_DNA"/>
</dbReference>
<sequence length="159" mass="17142">MSFVKLGIATYAQVDSRGRPTSPHWALIAHPTTFMADNVQVYQIGLGQPGVWVEKHKICGIRNAPSLIGVVDLGIARISPGELHSFATRFSATKSGDDPSGNIVWSCSNWVIRVLHYLNSSGCISLPVATAQIYAIVQHRVQALRSMGGDPGSLNTVLF</sequence>
<dbReference type="InParanoid" id="A0A409X5S8"/>
<reference evidence="1 2" key="1">
    <citation type="journal article" date="2018" name="Evol. Lett.">
        <title>Horizontal gene cluster transfer increased hallucinogenic mushroom diversity.</title>
        <authorList>
            <person name="Reynolds H.T."/>
            <person name="Vijayakumar V."/>
            <person name="Gluck-Thaler E."/>
            <person name="Korotkin H.B."/>
            <person name="Matheny P.B."/>
            <person name="Slot J.C."/>
        </authorList>
    </citation>
    <scope>NUCLEOTIDE SEQUENCE [LARGE SCALE GENOMIC DNA]</scope>
    <source>
        <strain evidence="1 2">2631</strain>
    </source>
</reference>
<keyword evidence="2" id="KW-1185">Reference proteome</keyword>
<organism evidence="1 2">
    <name type="scientific">Psilocybe cyanescens</name>
    <dbReference type="NCBI Taxonomy" id="93625"/>
    <lineage>
        <taxon>Eukaryota</taxon>
        <taxon>Fungi</taxon>
        <taxon>Dikarya</taxon>
        <taxon>Basidiomycota</taxon>
        <taxon>Agaricomycotina</taxon>
        <taxon>Agaricomycetes</taxon>
        <taxon>Agaricomycetidae</taxon>
        <taxon>Agaricales</taxon>
        <taxon>Agaricineae</taxon>
        <taxon>Strophariaceae</taxon>
        <taxon>Psilocybe</taxon>
    </lineage>
</organism>
<dbReference type="Proteomes" id="UP000283269">
    <property type="component" value="Unassembled WGS sequence"/>
</dbReference>
<dbReference type="OrthoDB" id="3021562at2759"/>
<accession>A0A409X5S8</accession>
<proteinExistence type="predicted"/>
<name>A0A409X5S8_PSICY</name>
<evidence type="ECO:0000313" key="1">
    <source>
        <dbReference type="EMBL" id="PPQ86087.1"/>
    </source>
</evidence>